<dbReference type="Pfam" id="PF00805">
    <property type="entry name" value="Pentapeptide"/>
    <property type="match status" value="1"/>
</dbReference>
<reference evidence="3 4" key="1">
    <citation type="submission" date="2020-03" db="EMBL/GenBank/DDBJ databases">
        <title>Genomic Encyclopedia of Type Strains, Phase IV (KMG-IV): sequencing the most valuable type-strain genomes for metagenomic binning, comparative biology and taxonomic classification.</title>
        <authorList>
            <person name="Goeker M."/>
        </authorList>
    </citation>
    <scope>NUCLEOTIDE SEQUENCE [LARGE SCALE GENOMIC DNA]</scope>
    <source>
        <strain evidence="3 4">DSM 19867</strain>
    </source>
</reference>
<proteinExistence type="predicted"/>
<organism evidence="3 4">
    <name type="scientific">Rhizomicrobium palustre</name>
    <dbReference type="NCBI Taxonomy" id="189966"/>
    <lineage>
        <taxon>Bacteria</taxon>
        <taxon>Pseudomonadati</taxon>
        <taxon>Pseudomonadota</taxon>
        <taxon>Alphaproteobacteria</taxon>
        <taxon>Micropepsales</taxon>
        <taxon>Micropepsaceae</taxon>
        <taxon>Rhizomicrobium</taxon>
    </lineage>
</organism>
<dbReference type="PANTHER" id="PTHR47485">
    <property type="entry name" value="THYLAKOID LUMENAL 17.4 KDA PROTEIN, CHLOROPLASTIC"/>
    <property type="match status" value="1"/>
</dbReference>
<comment type="caution">
    <text evidence="3">The sequence shown here is derived from an EMBL/GenBank/DDBJ whole genome shotgun (WGS) entry which is preliminary data.</text>
</comment>
<evidence type="ECO:0000313" key="4">
    <source>
        <dbReference type="Proteomes" id="UP000570514"/>
    </source>
</evidence>
<dbReference type="InterPro" id="IPR001646">
    <property type="entry name" value="5peptide_repeat"/>
</dbReference>
<name>A0A846N1N0_9PROT</name>
<keyword evidence="4" id="KW-1185">Reference proteome</keyword>
<dbReference type="EMBL" id="JAASRM010000001">
    <property type="protein sequence ID" value="NIK89375.1"/>
    <property type="molecule type" value="Genomic_DNA"/>
</dbReference>
<evidence type="ECO:0000256" key="2">
    <source>
        <dbReference type="SAM" id="SignalP"/>
    </source>
</evidence>
<sequence>MPCLIFAFLAFFALFLGAQAASPEVKPGLKCPHCVFAGQDLSNQCVKGGNLEGADFSGAKLVMACMSVTNFRGAKFTGADLSGANISMSKLDGADFSGAVFSATQARGTDFTHVRGLTQAQLSGMCGDKKTRLPAGLSIPMCD</sequence>
<dbReference type="PANTHER" id="PTHR47485:SF1">
    <property type="entry name" value="THYLAKOID LUMENAL 17.4 KDA PROTEIN, CHLOROPLASTIC"/>
    <property type="match status" value="1"/>
</dbReference>
<evidence type="ECO:0000313" key="3">
    <source>
        <dbReference type="EMBL" id="NIK89375.1"/>
    </source>
</evidence>
<accession>A0A846N1N0</accession>
<gene>
    <name evidence="3" type="ORF">FHS83_002693</name>
</gene>
<dbReference type="AlphaFoldDB" id="A0A846N1N0"/>
<feature type="chain" id="PRO_5033004733" evidence="2">
    <location>
        <begin position="21"/>
        <end position="143"/>
    </location>
</feature>
<dbReference type="RefSeq" id="WP_167083469.1">
    <property type="nucleotide sequence ID" value="NZ_BAAADC010000001.1"/>
</dbReference>
<dbReference type="Proteomes" id="UP000570514">
    <property type="component" value="Unassembled WGS sequence"/>
</dbReference>
<evidence type="ECO:0000256" key="1">
    <source>
        <dbReference type="ARBA" id="ARBA00022737"/>
    </source>
</evidence>
<keyword evidence="2" id="KW-0732">Signal</keyword>
<keyword evidence="1" id="KW-0677">Repeat</keyword>
<dbReference type="SUPFAM" id="SSF141571">
    <property type="entry name" value="Pentapeptide repeat-like"/>
    <property type="match status" value="1"/>
</dbReference>
<feature type="signal peptide" evidence="2">
    <location>
        <begin position="1"/>
        <end position="20"/>
    </location>
</feature>
<dbReference type="Gene3D" id="2.160.20.80">
    <property type="entry name" value="E3 ubiquitin-protein ligase SopA"/>
    <property type="match status" value="1"/>
</dbReference>
<protein>
    <submittedName>
        <fullName evidence="3">Uncharacterized protein YjbI with pentapeptide repeats</fullName>
    </submittedName>
</protein>